<name>A0ABS0YXA1_9BACT</name>
<dbReference type="Proteomes" id="UP000641025">
    <property type="component" value="Unassembled WGS sequence"/>
</dbReference>
<dbReference type="Gene3D" id="3.30.2310.40">
    <property type="match status" value="1"/>
</dbReference>
<organism evidence="1 2">
    <name type="scientific">Geomonas propionica</name>
    <dbReference type="NCBI Taxonomy" id="2798582"/>
    <lineage>
        <taxon>Bacteria</taxon>
        <taxon>Pseudomonadati</taxon>
        <taxon>Thermodesulfobacteriota</taxon>
        <taxon>Desulfuromonadia</taxon>
        <taxon>Geobacterales</taxon>
        <taxon>Geobacteraceae</taxon>
        <taxon>Geomonas</taxon>
    </lineage>
</organism>
<keyword evidence="2" id="KW-1185">Reference proteome</keyword>
<gene>
    <name evidence="1" type="ORF">JFN90_20940</name>
</gene>
<dbReference type="RefSeq" id="WP_199397073.1">
    <property type="nucleotide sequence ID" value="NZ_JAEMHK010000021.1"/>
</dbReference>
<evidence type="ECO:0000313" key="2">
    <source>
        <dbReference type="Proteomes" id="UP000641025"/>
    </source>
</evidence>
<dbReference type="Pfam" id="PF15723">
    <property type="entry name" value="MqsR_toxin"/>
    <property type="match status" value="1"/>
</dbReference>
<dbReference type="InterPro" id="IPR031451">
    <property type="entry name" value="MqsR_toxin"/>
</dbReference>
<sequence>MTEKRKPTYDLAAFKAAFGTVERLALTGTALRNSASLGFRRIEIVATIQSMQPEHFYKSMTSYADARLWQDVYHVPSPVGLLYVKFTADVITEFLLLSFKEKDHE</sequence>
<dbReference type="InterPro" id="IPR038493">
    <property type="entry name" value="MqsR_sf"/>
</dbReference>
<reference evidence="1 2" key="1">
    <citation type="submission" date="2020-12" db="EMBL/GenBank/DDBJ databases">
        <title>Geomonas sp. Red259, isolated from paddy soil.</title>
        <authorList>
            <person name="Xu Z."/>
            <person name="Zhang Z."/>
            <person name="Masuda Y."/>
            <person name="Itoh H."/>
            <person name="Senoo K."/>
        </authorList>
    </citation>
    <scope>NUCLEOTIDE SEQUENCE [LARGE SCALE GENOMIC DNA]</scope>
    <source>
        <strain evidence="1 2">Red259</strain>
    </source>
</reference>
<dbReference type="CDD" id="cd12869">
    <property type="entry name" value="MqsR"/>
    <property type="match status" value="1"/>
</dbReference>
<comment type="caution">
    <text evidence="1">The sequence shown here is derived from an EMBL/GenBank/DDBJ whole genome shotgun (WGS) entry which is preliminary data.</text>
</comment>
<protein>
    <submittedName>
        <fullName evidence="1">Type II toxin-antitoxin system MqsR family toxin</fullName>
    </submittedName>
</protein>
<accession>A0ABS0YXA1</accession>
<evidence type="ECO:0000313" key="1">
    <source>
        <dbReference type="EMBL" id="MBJ6802602.1"/>
    </source>
</evidence>
<dbReference type="EMBL" id="JAEMHK010000021">
    <property type="protein sequence ID" value="MBJ6802602.1"/>
    <property type="molecule type" value="Genomic_DNA"/>
</dbReference>
<proteinExistence type="predicted"/>